<feature type="domain" description="Cyclic nucleotide-binding" evidence="1">
    <location>
        <begin position="12"/>
        <end position="91"/>
    </location>
</feature>
<dbReference type="Gene3D" id="2.60.120.10">
    <property type="entry name" value="Jelly Rolls"/>
    <property type="match status" value="1"/>
</dbReference>
<dbReference type="Pfam" id="PF00027">
    <property type="entry name" value="cNMP_binding"/>
    <property type="match status" value="1"/>
</dbReference>
<protein>
    <recommendedName>
        <fullName evidence="1">Cyclic nucleotide-binding domain-containing protein</fullName>
    </recommendedName>
</protein>
<dbReference type="SUPFAM" id="SSF51206">
    <property type="entry name" value="cAMP-binding domain-like"/>
    <property type="match status" value="1"/>
</dbReference>
<sequence length="174" mass="20152">MDFFEYIKQYGDEATFEKGAHIFRQGDENKFLYFVKEGDLKAYYNNVDGKETIKSFIMPNDIIGSLTSAYLHEKCSFSLQCLSGCKLNKISFNELVLASKSDHQIANKMIEFLTIFAMKKEKREYELLCLSAEERYRLLANDQPDLLEMVTQNDIAKYLGITPVGLSRIKNRQQ</sequence>
<dbReference type="PROSITE" id="PS50042">
    <property type="entry name" value="CNMP_BINDING_3"/>
    <property type="match status" value="1"/>
</dbReference>
<comment type="caution">
    <text evidence="2">The sequence shown here is derived from an EMBL/GenBank/DDBJ whole genome shotgun (WGS) entry which is preliminary data.</text>
</comment>
<dbReference type="AlphaFoldDB" id="A0A2A4Z7B9"/>
<accession>A0A2A4Z7B9</accession>
<evidence type="ECO:0000313" key="2">
    <source>
        <dbReference type="EMBL" id="PCJ02903.1"/>
    </source>
</evidence>
<dbReference type="InterPro" id="IPR000595">
    <property type="entry name" value="cNMP-bd_dom"/>
</dbReference>
<dbReference type="EMBL" id="NVUS01000003">
    <property type="protein sequence ID" value="PCJ02903.1"/>
    <property type="molecule type" value="Genomic_DNA"/>
</dbReference>
<name>A0A2A4Z7B9_9PROT</name>
<evidence type="ECO:0000259" key="1">
    <source>
        <dbReference type="PROSITE" id="PS50042"/>
    </source>
</evidence>
<gene>
    <name evidence="2" type="ORF">COB13_02875</name>
</gene>
<proteinExistence type="predicted"/>
<reference evidence="2" key="2">
    <citation type="journal article" date="2018" name="ISME J.">
        <title>A dynamic microbial community with high functional redundancy inhabits the cold, oxic subseafloor aquifer.</title>
        <authorList>
            <person name="Tully B.J."/>
            <person name="Wheat C.G."/>
            <person name="Glazer B.T."/>
            <person name="Huber J.A."/>
        </authorList>
    </citation>
    <scope>NUCLEOTIDE SEQUENCE</scope>
    <source>
        <strain evidence="2">NORP83</strain>
    </source>
</reference>
<dbReference type="CDD" id="cd00038">
    <property type="entry name" value="CAP_ED"/>
    <property type="match status" value="1"/>
</dbReference>
<dbReference type="InterPro" id="IPR014710">
    <property type="entry name" value="RmlC-like_jellyroll"/>
</dbReference>
<organism evidence="2">
    <name type="scientific">OCS116 cluster bacterium</name>
    <dbReference type="NCBI Taxonomy" id="2030921"/>
    <lineage>
        <taxon>Bacteria</taxon>
        <taxon>Pseudomonadati</taxon>
        <taxon>Pseudomonadota</taxon>
        <taxon>Alphaproteobacteria</taxon>
        <taxon>OCS116 cluster</taxon>
    </lineage>
</organism>
<dbReference type="InterPro" id="IPR018490">
    <property type="entry name" value="cNMP-bd_dom_sf"/>
</dbReference>
<reference key="1">
    <citation type="submission" date="2017-08" db="EMBL/GenBank/DDBJ databases">
        <title>A dynamic microbial community with high functional redundancy inhabits the cold, oxic subseafloor aquifer.</title>
        <authorList>
            <person name="Tully B.J."/>
            <person name="Wheat C.G."/>
            <person name="Glazer B.T."/>
            <person name="Huber J.A."/>
        </authorList>
    </citation>
    <scope>NUCLEOTIDE SEQUENCE [LARGE SCALE GENOMIC DNA]</scope>
</reference>